<dbReference type="Proteomes" id="UP000019335">
    <property type="component" value="Chromosome 3"/>
</dbReference>
<accession>W7TPC5</accession>
<evidence type="ECO:0000256" key="4">
    <source>
        <dbReference type="ARBA" id="ARBA00022692"/>
    </source>
</evidence>
<dbReference type="GO" id="GO:0016020">
    <property type="term" value="C:membrane"/>
    <property type="evidence" value="ECO:0007669"/>
    <property type="project" value="UniProtKB-SubCell"/>
</dbReference>
<evidence type="ECO:0000256" key="7">
    <source>
        <dbReference type="ARBA" id="ARBA00023136"/>
    </source>
</evidence>
<evidence type="ECO:0000256" key="9">
    <source>
        <dbReference type="RuleBase" id="RU000488"/>
    </source>
</evidence>
<evidence type="ECO:0000313" key="12">
    <source>
        <dbReference type="Proteomes" id="UP000019335"/>
    </source>
</evidence>
<dbReference type="OrthoDB" id="448427at2759"/>
<keyword evidence="3 9" id="KW-0813">Transport</keyword>
<proteinExistence type="inferred from homology"/>
<keyword evidence="7 8" id="KW-0472">Membrane</keyword>
<dbReference type="PANTHER" id="PTHR45667">
    <property type="entry name" value="S-ADENOSYLMETHIONINE MITOCHONDRIAL CARRIER PROTEIN"/>
    <property type="match status" value="1"/>
</dbReference>
<dbReference type="InterPro" id="IPR023395">
    <property type="entry name" value="MCP_dom_sf"/>
</dbReference>
<feature type="repeat" description="Solcar" evidence="8">
    <location>
        <begin position="336"/>
        <end position="420"/>
    </location>
</feature>
<feature type="transmembrane region" description="Helical" evidence="10">
    <location>
        <begin position="192"/>
        <end position="218"/>
    </location>
</feature>
<feature type="repeat" description="Solcar" evidence="8">
    <location>
        <begin position="138"/>
        <end position="221"/>
    </location>
</feature>
<dbReference type="InterPro" id="IPR002067">
    <property type="entry name" value="MCP"/>
</dbReference>
<protein>
    <submittedName>
        <fullName evidence="11">Mitochondrial carrier</fullName>
    </submittedName>
</protein>
<organism evidence="11 12">
    <name type="scientific">Nannochloropsis gaditana</name>
    <dbReference type="NCBI Taxonomy" id="72520"/>
    <lineage>
        <taxon>Eukaryota</taxon>
        <taxon>Sar</taxon>
        <taxon>Stramenopiles</taxon>
        <taxon>Ochrophyta</taxon>
        <taxon>Eustigmatophyceae</taxon>
        <taxon>Eustigmatales</taxon>
        <taxon>Monodopsidaceae</taxon>
        <taxon>Nannochloropsis</taxon>
    </lineage>
</organism>
<dbReference type="EMBL" id="AZIL01000226">
    <property type="protein sequence ID" value="EWM28945.1"/>
    <property type="molecule type" value="Genomic_DNA"/>
</dbReference>
<feature type="transmembrane region" description="Helical" evidence="10">
    <location>
        <begin position="230"/>
        <end position="251"/>
    </location>
</feature>
<feature type="transmembrane region" description="Helical" evidence="10">
    <location>
        <begin position="25"/>
        <end position="43"/>
    </location>
</feature>
<evidence type="ECO:0000313" key="11">
    <source>
        <dbReference type="EMBL" id="EWM28945.1"/>
    </source>
</evidence>
<evidence type="ECO:0000256" key="2">
    <source>
        <dbReference type="ARBA" id="ARBA00006375"/>
    </source>
</evidence>
<feature type="repeat" description="Solcar" evidence="8">
    <location>
        <begin position="232"/>
        <end position="317"/>
    </location>
</feature>
<dbReference type="AlphaFoldDB" id="W7TPC5"/>
<sequence>MLTLTLSHDTPLIYSLSSNPPRAMLVSRILLPVITLACSAAAMSSKRHVLMVPPCSTLRSACRLPLATASTTDLFGAVSHKQPCRQGVGRRRIDTISSGRQRIEEPRDAFLAALRARGGGGGGAAASGLSNAGWATVVEGLKNGCASGMAAACAKLLLQPFDTVKTLQQANKGSLGMLEAAQDLVSRKGVSALYTGLGVTLVGSIPAVSVYFGVYQAVKKALLQALPPGLGWSLLGVAASAGVGNTVASIFRVPYEVVKQRLQAGMYVSTGQALRTMYRTEGGLLAFFGTSGVASQILRDVPYAIVTLLTYESMRRTRAERRLGPGESKGGLTKGSTALEDSVMGALAGGVGSLVSNPMDVVKTRVMTQPGLYPTVWSAVSKVWVEEGPSAFFKGTVPRLLHKVPANAIFFATYEIFRGLLRVQG</sequence>
<keyword evidence="4 8" id="KW-0812">Transmembrane</keyword>
<comment type="subcellular location">
    <subcellularLocation>
        <location evidence="1">Membrane</location>
        <topology evidence="1">Multi-pass membrane protein</topology>
    </subcellularLocation>
</comment>
<evidence type="ECO:0000256" key="3">
    <source>
        <dbReference type="ARBA" id="ARBA00022448"/>
    </source>
</evidence>
<gene>
    <name evidence="11" type="ORF">Naga_100943g2</name>
</gene>
<dbReference type="PRINTS" id="PR00926">
    <property type="entry name" value="MITOCARRIER"/>
</dbReference>
<dbReference type="Pfam" id="PF00153">
    <property type="entry name" value="Mito_carr"/>
    <property type="match status" value="3"/>
</dbReference>
<dbReference type="Gene3D" id="1.50.40.10">
    <property type="entry name" value="Mitochondrial carrier domain"/>
    <property type="match status" value="1"/>
</dbReference>
<comment type="caution">
    <text evidence="11">The sequence shown here is derived from an EMBL/GenBank/DDBJ whole genome shotgun (WGS) entry which is preliminary data.</text>
</comment>
<keyword evidence="12" id="KW-1185">Reference proteome</keyword>
<dbReference type="PROSITE" id="PS50920">
    <property type="entry name" value="SOLCAR"/>
    <property type="match status" value="3"/>
</dbReference>
<evidence type="ECO:0000256" key="1">
    <source>
        <dbReference type="ARBA" id="ARBA00004141"/>
    </source>
</evidence>
<evidence type="ECO:0000256" key="6">
    <source>
        <dbReference type="ARBA" id="ARBA00022989"/>
    </source>
</evidence>
<evidence type="ECO:0000256" key="10">
    <source>
        <dbReference type="SAM" id="Phobius"/>
    </source>
</evidence>
<name>W7TPC5_9STRA</name>
<keyword evidence="6 10" id="KW-1133">Transmembrane helix</keyword>
<keyword evidence="5" id="KW-0677">Repeat</keyword>
<comment type="similarity">
    <text evidence="2 9">Belongs to the mitochondrial carrier (TC 2.A.29) family.</text>
</comment>
<evidence type="ECO:0000256" key="5">
    <source>
        <dbReference type="ARBA" id="ARBA00022737"/>
    </source>
</evidence>
<reference evidence="11 12" key="1">
    <citation type="journal article" date="2014" name="Mol. Plant">
        <title>Chromosome Scale Genome Assembly and Transcriptome Profiling of Nannochloropsis gaditana in Nitrogen Depletion.</title>
        <authorList>
            <person name="Corteggiani Carpinelli E."/>
            <person name="Telatin A."/>
            <person name="Vitulo N."/>
            <person name="Forcato C."/>
            <person name="D'Angelo M."/>
            <person name="Schiavon R."/>
            <person name="Vezzi A."/>
            <person name="Giacometti G.M."/>
            <person name="Morosinotto T."/>
            <person name="Valle G."/>
        </authorList>
    </citation>
    <scope>NUCLEOTIDE SEQUENCE [LARGE SCALE GENOMIC DNA]</scope>
    <source>
        <strain evidence="11 12">B-31</strain>
    </source>
</reference>
<dbReference type="SUPFAM" id="SSF103506">
    <property type="entry name" value="Mitochondrial carrier"/>
    <property type="match status" value="1"/>
</dbReference>
<evidence type="ECO:0000256" key="8">
    <source>
        <dbReference type="PROSITE-ProRule" id="PRU00282"/>
    </source>
</evidence>
<dbReference type="InterPro" id="IPR018108">
    <property type="entry name" value="MCP_transmembrane"/>
</dbReference>
<dbReference type="GO" id="GO:0055085">
    <property type="term" value="P:transmembrane transport"/>
    <property type="evidence" value="ECO:0007669"/>
    <property type="project" value="InterPro"/>
</dbReference>